<dbReference type="RefSeq" id="WP_245985768.1">
    <property type="nucleotide sequence ID" value="NZ_CP021330.1"/>
</dbReference>
<dbReference type="PANTHER" id="PTHR32196:SF32">
    <property type="entry name" value="XYLOSE TRANSPORT SYSTEM PERMEASE PROTEIN XYLH"/>
    <property type="match status" value="1"/>
</dbReference>
<evidence type="ECO:0000313" key="13">
    <source>
        <dbReference type="Proteomes" id="UP000258927"/>
    </source>
</evidence>
<protein>
    <recommendedName>
        <fullName evidence="10">Xylose transport system permease protein XylH</fullName>
    </recommendedName>
</protein>
<evidence type="ECO:0000256" key="6">
    <source>
        <dbReference type="ARBA" id="ARBA00022692"/>
    </source>
</evidence>
<proteinExistence type="predicted"/>
<evidence type="ECO:0000313" key="12">
    <source>
        <dbReference type="EMBL" id="AVX05803.1"/>
    </source>
</evidence>
<comment type="function">
    <text evidence="9">Part of the binding-protein-dependent transport system for D-xylose. Probably responsible for the translocation of the substrate across the membrane.</text>
</comment>
<evidence type="ECO:0000256" key="9">
    <source>
        <dbReference type="ARBA" id="ARBA00035611"/>
    </source>
</evidence>
<accession>A0A2R4MIP9</accession>
<evidence type="ECO:0000256" key="10">
    <source>
        <dbReference type="ARBA" id="ARBA00035686"/>
    </source>
</evidence>
<keyword evidence="3" id="KW-1003">Cell membrane</keyword>
<feature type="transmembrane region" description="Helical" evidence="11">
    <location>
        <begin position="349"/>
        <end position="373"/>
    </location>
</feature>
<keyword evidence="13" id="KW-1185">Reference proteome</keyword>
<sequence length="420" mass="44252">MTETLKKFVAGLELDTRMLGMIGALVILWLSFNMFTDGRFITPRNIFNLSVQTASVAVMATGMVFVIVTRHIDLSVGSLLGLIGMLMGTLQVHILPQFLGLEHPLIWVITIVAGVAVGVIVGAAQGWVIGYLAVPSFIVTLGGLLMYRGAAWWVTTGQTVAPLDSNFRLLGGGAEGTLGAGLSWLVGIIATIAAVVMMVLSRRQKNSHGFKLKPLWAEFTLGGIVIALILGFVTVMNSYPLPKGAVRRIYEARGEEIPQFAVMHGIAIPVVIVIVIAIIMTIIARRTRFGRYVFATGGNPEAAELSGINTKLLTVKVFALMGALTAIAAVIASARLGSVGNDLGTLDELRVIAAAVIGGTALAGGIGTIYGALLGALIMQSLQSGMAMVGVDAPLQSIVVGFVLVLAVYLDIAYRRRAGQ</sequence>
<feature type="transmembrane region" description="Helical" evidence="11">
    <location>
        <begin position="260"/>
        <end position="284"/>
    </location>
</feature>
<keyword evidence="2" id="KW-0813">Transport</keyword>
<evidence type="ECO:0000256" key="7">
    <source>
        <dbReference type="ARBA" id="ARBA00022989"/>
    </source>
</evidence>
<evidence type="ECO:0000256" key="11">
    <source>
        <dbReference type="SAM" id="Phobius"/>
    </source>
</evidence>
<feature type="transmembrane region" description="Helical" evidence="11">
    <location>
        <begin position="178"/>
        <end position="199"/>
    </location>
</feature>
<dbReference type="CDD" id="cd06579">
    <property type="entry name" value="TM_PBP1_transp_AraH_like"/>
    <property type="match status" value="1"/>
</dbReference>
<evidence type="ECO:0000256" key="3">
    <source>
        <dbReference type="ARBA" id="ARBA00022475"/>
    </source>
</evidence>
<dbReference type="KEGG" id="mmyr:MXMO3_03297"/>
<dbReference type="EMBL" id="CP021330">
    <property type="protein sequence ID" value="AVX05803.1"/>
    <property type="molecule type" value="Genomic_DNA"/>
</dbReference>
<evidence type="ECO:0000256" key="5">
    <source>
        <dbReference type="ARBA" id="ARBA00022597"/>
    </source>
</evidence>
<feature type="transmembrane region" description="Helical" evidence="11">
    <location>
        <begin position="105"/>
        <end position="123"/>
    </location>
</feature>
<feature type="transmembrane region" description="Helical" evidence="11">
    <location>
        <begin position="219"/>
        <end position="239"/>
    </location>
</feature>
<evidence type="ECO:0000256" key="2">
    <source>
        <dbReference type="ARBA" id="ARBA00022448"/>
    </source>
</evidence>
<keyword evidence="5" id="KW-0762">Sugar transport</keyword>
<dbReference type="GO" id="GO:0005886">
    <property type="term" value="C:plasma membrane"/>
    <property type="evidence" value="ECO:0007669"/>
    <property type="project" value="UniProtKB-SubCell"/>
</dbReference>
<keyword evidence="6 11" id="KW-0812">Transmembrane</keyword>
<gene>
    <name evidence="12" type="ORF">MXMO3_03297</name>
</gene>
<feature type="transmembrane region" description="Helical" evidence="11">
    <location>
        <begin position="74"/>
        <end position="93"/>
    </location>
</feature>
<evidence type="ECO:0000256" key="8">
    <source>
        <dbReference type="ARBA" id="ARBA00023136"/>
    </source>
</evidence>
<dbReference type="InterPro" id="IPR001851">
    <property type="entry name" value="ABC_transp_permease"/>
</dbReference>
<keyword evidence="7 11" id="KW-1133">Transmembrane helix</keyword>
<organism evidence="12 13">
    <name type="scientific">Maritalea myrionectae</name>
    <dbReference type="NCBI Taxonomy" id="454601"/>
    <lineage>
        <taxon>Bacteria</taxon>
        <taxon>Pseudomonadati</taxon>
        <taxon>Pseudomonadota</taxon>
        <taxon>Alphaproteobacteria</taxon>
        <taxon>Hyphomicrobiales</taxon>
        <taxon>Devosiaceae</taxon>
        <taxon>Maritalea</taxon>
    </lineage>
</organism>
<dbReference type="PANTHER" id="PTHR32196">
    <property type="entry name" value="ABC TRANSPORTER PERMEASE PROTEIN YPHD-RELATED-RELATED"/>
    <property type="match status" value="1"/>
</dbReference>
<feature type="transmembrane region" description="Helical" evidence="11">
    <location>
        <begin position="317"/>
        <end position="337"/>
    </location>
</feature>
<dbReference type="STRING" id="1122213.GCA_000423365_01008"/>
<dbReference type="Pfam" id="PF02653">
    <property type="entry name" value="BPD_transp_2"/>
    <property type="match status" value="1"/>
</dbReference>
<comment type="subcellular location">
    <subcellularLocation>
        <location evidence="1">Cell membrane</location>
        <topology evidence="1">Multi-pass membrane protein</topology>
    </subcellularLocation>
</comment>
<evidence type="ECO:0000256" key="1">
    <source>
        <dbReference type="ARBA" id="ARBA00004651"/>
    </source>
</evidence>
<name>A0A2R4MIP9_9HYPH</name>
<reference evidence="12 13" key="1">
    <citation type="submission" date="2017-05" db="EMBL/GenBank/DDBJ databases">
        <title>Genome Analysis of Maritalea myrionectae HL2708#5.</title>
        <authorList>
            <consortium name="Cotde Inc.-PKNU"/>
            <person name="Jang D."/>
            <person name="Oh H.-M."/>
        </authorList>
    </citation>
    <scope>NUCLEOTIDE SEQUENCE [LARGE SCALE GENOMIC DNA]</scope>
    <source>
        <strain evidence="12 13">HL2708#5</strain>
    </source>
</reference>
<keyword evidence="4" id="KW-0997">Cell inner membrane</keyword>
<feature type="transmembrane region" description="Helical" evidence="11">
    <location>
        <begin position="18"/>
        <end position="35"/>
    </location>
</feature>
<dbReference type="AlphaFoldDB" id="A0A2R4MIP9"/>
<dbReference type="Proteomes" id="UP000258927">
    <property type="component" value="Chromosome"/>
</dbReference>
<dbReference type="GO" id="GO:0022857">
    <property type="term" value="F:transmembrane transporter activity"/>
    <property type="evidence" value="ECO:0007669"/>
    <property type="project" value="InterPro"/>
</dbReference>
<feature type="transmembrane region" description="Helical" evidence="11">
    <location>
        <begin position="129"/>
        <end position="147"/>
    </location>
</feature>
<keyword evidence="8 11" id="KW-0472">Membrane</keyword>
<feature type="transmembrane region" description="Helical" evidence="11">
    <location>
        <begin position="393"/>
        <end position="414"/>
    </location>
</feature>
<evidence type="ECO:0000256" key="4">
    <source>
        <dbReference type="ARBA" id="ARBA00022519"/>
    </source>
</evidence>
<feature type="transmembrane region" description="Helical" evidence="11">
    <location>
        <begin position="47"/>
        <end position="68"/>
    </location>
</feature>